<dbReference type="Gene3D" id="2.60.40.10">
    <property type="entry name" value="Immunoglobulins"/>
    <property type="match status" value="1"/>
</dbReference>
<dbReference type="FunFam" id="3.20.20.80:FF:000050">
    <property type="entry name" value="Beta-mannosidase B"/>
    <property type="match status" value="1"/>
</dbReference>
<dbReference type="AlphaFoldDB" id="A0A9X3NLC1"/>
<dbReference type="InterPro" id="IPR013783">
    <property type="entry name" value="Ig-like_fold"/>
</dbReference>
<dbReference type="SUPFAM" id="SSF51445">
    <property type="entry name" value="(Trans)glycosidases"/>
    <property type="match status" value="1"/>
</dbReference>
<keyword evidence="5" id="KW-0326">Glycosidase</keyword>
<dbReference type="Pfam" id="PF00703">
    <property type="entry name" value="Glyco_hydro_2"/>
    <property type="match status" value="1"/>
</dbReference>
<evidence type="ECO:0000256" key="3">
    <source>
        <dbReference type="ARBA" id="ARBA00012754"/>
    </source>
</evidence>
<comment type="caution">
    <text evidence="8">The sequence shown here is derived from an EMBL/GenBank/DDBJ whole genome shotgun (WGS) entry which is preliminary data.</text>
</comment>
<evidence type="ECO:0000313" key="9">
    <source>
        <dbReference type="Proteomes" id="UP001140076"/>
    </source>
</evidence>
<comment type="similarity">
    <text evidence="2">Belongs to the glycosyl hydrolase 2 family.</text>
</comment>
<dbReference type="Proteomes" id="UP001140076">
    <property type="component" value="Unassembled WGS sequence"/>
</dbReference>
<reference evidence="8" key="1">
    <citation type="submission" date="2021-10" db="EMBL/GenBank/DDBJ databases">
        <title>Streptomonospora sp. nov., isolated from mangrove soil.</title>
        <authorList>
            <person name="Chen X."/>
            <person name="Ge X."/>
            <person name="Liu W."/>
        </authorList>
    </citation>
    <scope>NUCLEOTIDE SEQUENCE</scope>
    <source>
        <strain evidence="8">S1-112</strain>
    </source>
</reference>
<dbReference type="InterPro" id="IPR036156">
    <property type="entry name" value="Beta-gal/glucu_dom_sf"/>
</dbReference>
<evidence type="ECO:0000256" key="2">
    <source>
        <dbReference type="ARBA" id="ARBA00007401"/>
    </source>
</evidence>
<gene>
    <name evidence="8" type="ORF">LG943_14970</name>
</gene>
<evidence type="ECO:0000313" key="8">
    <source>
        <dbReference type="EMBL" id="MDA0565607.1"/>
    </source>
</evidence>
<dbReference type="PANTHER" id="PTHR43730">
    <property type="entry name" value="BETA-MANNOSIDASE"/>
    <property type="match status" value="1"/>
</dbReference>
<feature type="domain" description="Beta-mannosidase-like galactose-binding" evidence="7">
    <location>
        <begin position="9"/>
        <end position="182"/>
    </location>
</feature>
<dbReference type="RefSeq" id="WP_270072881.1">
    <property type="nucleotide sequence ID" value="NZ_JAJAQC010000024.1"/>
</dbReference>
<dbReference type="EC" id="3.2.1.25" evidence="3"/>
<evidence type="ECO:0000256" key="4">
    <source>
        <dbReference type="ARBA" id="ARBA00022801"/>
    </source>
</evidence>
<dbReference type="EMBL" id="JAJAQC010000024">
    <property type="protein sequence ID" value="MDA0565607.1"/>
    <property type="molecule type" value="Genomic_DNA"/>
</dbReference>
<organism evidence="8 9">
    <name type="scientific">Streptomonospora mangrovi</name>
    <dbReference type="NCBI Taxonomy" id="2883123"/>
    <lineage>
        <taxon>Bacteria</taxon>
        <taxon>Bacillati</taxon>
        <taxon>Actinomycetota</taxon>
        <taxon>Actinomycetes</taxon>
        <taxon>Streptosporangiales</taxon>
        <taxon>Nocardiopsidaceae</taxon>
        <taxon>Streptomonospora</taxon>
    </lineage>
</organism>
<accession>A0A9X3NLC1</accession>
<evidence type="ECO:0000256" key="1">
    <source>
        <dbReference type="ARBA" id="ARBA00000829"/>
    </source>
</evidence>
<proteinExistence type="inferred from homology"/>
<dbReference type="InterPro" id="IPR054593">
    <property type="entry name" value="Beta-mannosidase-like_N2"/>
</dbReference>
<dbReference type="Pfam" id="PF22666">
    <property type="entry name" value="Glyco_hydro_2_N2"/>
    <property type="match status" value="1"/>
</dbReference>
<feature type="domain" description="Glycoside hydrolase family 2 immunoglobulin-like beta-sandwich" evidence="6">
    <location>
        <begin position="244"/>
        <end position="309"/>
    </location>
</feature>
<dbReference type="GO" id="GO:0006516">
    <property type="term" value="P:glycoprotein catabolic process"/>
    <property type="evidence" value="ECO:0007669"/>
    <property type="project" value="TreeGrafter"/>
</dbReference>
<sequence length="848" mass="91356">MLIDLTEGWSVRAAGGDAVPAEVAGRALPAAVPGCVHTDLMAAGLIPDPYAGTNEERLHWIGRTDWTYRLRFDAAFAAGAERVDLVCDGLDTVARVLLNGTEVGRARNQHRRHRFDLRPALRGNGNELEVAFSAPYPHAEGVRADLGERPGAYTAPYQFIRKTACDFGWDWGPALVTSGIWRPVAVHAWSTARLAAARPEVTVERGARGPEGVVRVHVAVERAGEAPGGAAGTGGGLVAAVEVAGVRAEAVLAPGQDEAVVEARVPDCALWWPRGYGDQPLYDLAVTLTAAGGAGATVLDSRTMRIGFRTVALDTAPDEHGSAFVVRVNDRPVQVRGANWIPDDCFANRVTPQRYRTRVDQAVAANVNLLRVWGGGRYESAEFYRVCDELGVLVWQDFLFACAAYPEEEPLAGEVAAEARDAVDRLAPHPSLVLWNGNNECLEGFEDWGWQEPLAGRSWGAGFYHRVLPAIVAELDPTRPYIPGSPHSPGGARANDPGHGTTHMWDVWNRLDYTAYRTHRPRFAAEFGFQGPATHATLRSALEEADMRADSPAMLHHQRADDGHAKLLAAYTAHFGPVPPDQSHDDWHYLTQLNQARAVALGVEHLRSLWPLCAGTVVWQLNDCWPVISWSAVDGQGRRKPMWYALRRAYRERLLSVQPERVGESGEPEGGGLVVAAVNDTDEPWEGACAVVRRGLDGRALAEAVLELRVPARGAARLAVPEAVALPGEAGAELLTAQAGGDRAWWFYARDHEIAYPEPKFTAAAAPRGEDLEVTVTADVLLRDVALFADRLGADAEADDMLVTLLPGEAHTFTVAGGAGLDTSAAVRAPVLRCVNDVLAAGARTAAG</sequence>
<comment type="catalytic activity">
    <reaction evidence="1">
        <text>Hydrolysis of terminal, non-reducing beta-D-mannose residues in beta-D-mannosides.</text>
        <dbReference type="EC" id="3.2.1.25"/>
    </reaction>
</comment>
<dbReference type="Gene3D" id="2.60.120.260">
    <property type="entry name" value="Galactose-binding domain-like"/>
    <property type="match status" value="1"/>
</dbReference>
<dbReference type="PANTHER" id="PTHR43730:SF1">
    <property type="entry name" value="BETA-MANNOSIDASE"/>
    <property type="match status" value="1"/>
</dbReference>
<name>A0A9X3NLC1_9ACTN</name>
<dbReference type="InterPro" id="IPR050887">
    <property type="entry name" value="Beta-mannosidase_GH2"/>
</dbReference>
<dbReference type="SUPFAM" id="SSF49303">
    <property type="entry name" value="beta-Galactosidase/glucuronidase domain"/>
    <property type="match status" value="1"/>
</dbReference>
<dbReference type="GO" id="GO:0005975">
    <property type="term" value="P:carbohydrate metabolic process"/>
    <property type="evidence" value="ECO:0007669"/>
    <property type="project" value="InterPro"/>
</dbReference>
<dbReference type="Gene3D" id="3.20.20.80">
    <property type="entry name" value="Glycosidases"/>
    <property type="match status" value="1"/>
</dbReference>
<evidence type="ECO:0000259" key="7">
    <source>
        <dbReference type="Pfam" id="PF22666"/>
    </source>
</evidence>
<keyword evidence="9" id="KW-1185">Reference proteome</keyword>
<dbReference type="InterPro" id="IPR006102">
    <property type="entry name" value="Ig-like_GH2"/>
</dbReference>
<protein>
    <recommendedName>
        <fullName evidence="3">beta-mannosidase</fullName>
        <ecNumber evidence="3">3.2.1.25</ecNumber>
    </recommendedName>
</protein>
<evidence type="ECO:0000259" key="6">
    <source>
        <dbReference type="Pfam" id="PF00703"/>
    </source>
</evidence>
<evidence type="ECO:0000256" key="5">
    <source>
        <dbReference type="ARBA" id="ARBA00023295"/>
    </source>
</evidence>
<dbReference type="InterPro" id="IPR017853">
    <property type="entry name" value="GH"/>
</dbReference>
<dbReference type="InterPro" id="IPR008979">
    <property type="entry name" value="Galactose-bd-like_sf"/>
</dbReference>
<dbReference type="GO" id="GO:0004567">
    <property type="term" value="F:beta-mannosidase activity"/>
    <property type="evidence" value="ECO:0007669"/>
    <property type="project" value="UniProtKB-EC"/>
</dbReference>
<keyword evidence="4 8" id="KW-0378">Hydrolase</keyword>
<dbReference type="SUPFAM" id="SSF49785">
    <property type="entry name" value="Galactose-binding domain-like"/>
    <property type="match status" value="1"/>
</dbReference>